<gene>
    <name evidence="1" type="ORF">RchiOBHm_Chr7g0211201</name>
</gene>
<dbReference type="Proteomes" id="UP000238479">
    <property type="component" value="Chromosome 7"/>
</dbReference>
<keyword evidence="2" id="KW-1185">Reference proteome</keyword>
<dbReference type="Gramene" id="PRQ18895">
    <property type="protein sequence ID" value="PRQ18895"/>
    <property type="gene ID" value="RchiOBHm_Chr7g0211201"/>
</dbReference>
<evidence type="ECO:0000313" key="1">
    <source>
        <dbReference type="EMBL" id="PRQ18895.1"/>
    </source>
</evidence>
<organism evidence="1 2">
    <name type="scientific">Rosa chinensis</name>
    <name type="common">China rose</name>
    <dbReference type="NCBI Taxonomy" id="74649"/>
    <lineage>
        <taxon>Eukaryota</taxon>
        <taxon>Viridiplantae</taxon>
        <taxon>Streptophyta</taxon>
        <taxon>Embryophyta</taxon>
        <taxon>Tracheophyta</taxon>
        <taxon>Spermatophyta</taxon>
        <taxon>Magnoliopsida</taxon>
        <taxon>eudicotyledons</taxon>
        <taxon>Gunneridae</taxon>
        <taxon>Pentapetalae</taxon>
        <taxon>rosids</taxon>
        <taxon>fabids</taxon>
        <taxon>Rosales</taxon>
        <taxon>Rosaceae</taxon>
        <taxon>Rosoideae</taxon>
        <taxon>Rosoideae incertae sedis</taxon>
        <taxon>Rosa</taxon>
    </lineage>
</organism>
<reference evidence="1 2" key="1">
    <citation type="journal article" date="2018" name="Nat. Genet.">
        <title>The Rosa genome provides new insights in the design of modern roses.</title>
        <authorList>
            <person name="Bendahmane M."/>
        </authorList>
    </citation>
    <scope>NUCLEOTIDE SEQUENCE [LARGE SCALE GENOMIC DNA]</scope>
    <source>
        <strain evidence="2">cv. Old Blush</strain>
    </source>
</reference>
<dbReference type="EMBL" id="PDCK01000045">
    <property type="protein sequence ID" value="PRQ18895.1"/>
    <property type="molecule type" value="Genomic_DNA"/>
</dbReference>
<protein>
    <submittedName>
        <fullName evidence="1">Uncharacterized protein</fullName>
    </submittedName>
</protein>
<proteinExistence type="predicted"/>
<name>A0A2P6PAE4_ROSCH</name>
<comment type="caution">
    <text evidence="1">The sequence shown here is derived from an EMBL/GenBank/DDBJ whole genome shotgun (WGS) entry which is preliminary data.</text>
</comment>
<accession>A0A2P6PAE4</accession>
<sequence>MVEIDLLSSPERPHRRRRFPSPWVLALQSFSLFAMKALSLSPRRTQSWCHLVSPSLSPISSSGILTFLFELLLPHGKNCCRICSALQFSLK</sequence>
<evidence type="ECO:0000313" key="2">
    <source>
        <dbReference type="Proteomes" id="UP000238479"/>
    </source>
</evidence>
<dbReference type="AlphaFoldDB" id="A0A2P6PAE4"/>